<evidence type="ECO:0000313" key="2">
    <source>
        <dbReference type="Proteomes" id="UP001230649"/>
    </source>
</evidence>
<evidence type="ECO:0000313" key="1">
    <source>
        <dbReference type="EMBL" id="KAJ9093449.1"/>
    </source>
</evidence>
<proteinExistence type="predicted"/>
<name>A0ACC2V366_9TREE</name>
<gene>
    <name evidence="1" type="ORF">QFC20_007131</name>
</gene>
<protein>
    <submittedName>
        <fullName evidence="1">Uncharacterized protein</fullName>
    </submittedName>
</protein>
<accession>A0ACC2V366</accession>
<keyword evidence="2" id="KW-1185">Reference proteome</keyword>
<dbReference type="Proteomes" id="UP001230649">
    <property type="component" value="Unassembled WGS sequence"/>
</dbReference>
<sequence length="398" mass="42641">MAASAPAPSYPAYNPAPTPLASEKSGMPQHPPSDATSGYLSALYALTHPIAHPLVNTYTRFESWKDSFGLYQPGTAENLTKEIKQTHLTNFLFDGARADLTKGLSLNPAFQVTHSFSLASATAPPMYNFGAIYADNKTFLQGGVDHTGSVTARANQAWSAVDTTKVQAQLTSTPGHSMIQIEHDHLGPHYSLNLRTINPSVTDLTGIHMVSFLHSVTPRLALGFETLIQHPQPQILETSTSYLAKLTSLPAPSPSTPIAATTGLNTGVGKQWIATAQLQPQGILQTTYYQKLTPSVDVGLDLQTLITPDGPMGPGKREATATLGAKYEFRMATFRGQVDSQGKVGMLLEQRFTPAFAFLVGGEIDHWKGTSKIGLGVMIESSSLSPEELQAQGMLPPA</sequence>
<dbReference type="EMBL" id="JASBWS010000155">
    <property type="protein sequence ID" value="KAJ9093449.1"/>
    <property type="molecule type" value="Genomic_DNA"/>
</dbReference>
<reference evidence="1" key="1">
    <citation type="submission" date="2023-04" db="EMBL/GenBank/DDBJ databases">
        <title>Draft Genome sequencing of Naganishia species isolated from polar environments using Oxford Nanopore Technology.</title>
        <authorList>
            <person name="Leo P."/>
            <person name="Venkateswaran K."/>
        </authorList>
    </citation>
    <scope>NUCLEOTIDE SEQUENCE</scope>
    <source>
        <strain evidence="1">MNA-CCFEE 5262</strain>
    </source>
</reference>
<comment type="caution">
    <text evidence="1">The sequence shown here is derived from an EMBL/GenBank/DDBJ whole genome shotgun (WGS) entry which is preliminary data.</text>
</comment>
<organism evidence="1 2">
    <name type="scientific">Naganishia adeliensis</name>
    <dbReference type="NCBI Taxonomy" id="92952"/>
    <lineage>
        <taxon>Eukaryota</taxon>
        <taxon>Fungi</taxon>
        <taxon>Dikarya</taxon>
        <taxon>Basidiomycota</taxon>
        <taxon>Agaricomycotina</taxon>
        <taxon>Tremellomycetes</taxon>
        <taxon>Filobasidiales</taxon>
        <taxon>Filobasidiaceae</taxon>
        <taxon>Naganishia</taxon>
    </lineage>
</organism>